<dbReference type="Proteomes" id="UP000266239">
    <property type="component" value="Unassembled WGS sequence"/>
</dbReference>
<evidence type="ECO:0000313" key="2">
    <source>
        <dbReference type="Proteomes" id="UP000266239"/>
    </source>
</evidence>
<reference evidence="1 2" key="1">
    <citation type="submission" date="2018-08" db="EMBL/GenBank/DDBJ databases">
        <title>Aphanomyces genome sequencing and annotation.</title>
        <authorList>
            <person name="Minardi D."/>
            <person name="Oidtmann B."/>
            <person name="Van Der Giezen M."/>
            <person name="Studholme D.J."/>
        </authorList>
    </citation>
    <scope>NUCLEOTIDE SEQUENCE [LARGE SCALE GENOMIC DNA]</scope>
    <source>
        <strain evidence="1 2">Yx</strain>
    </source>
</reference>
<organism evidence="1 2">
    <name type="scientific">Aphanomyces astaci</name>
    <name type="common">Crayfish plague agent</name>
    <dbReference type="NCBI Taxonomy" id="112090"/>
    <lineage>
        <taxon>Eukaryota</taxon>
        <taxon>Sar</taxon>
        <taxon>Stramenopiles</taxon>
        <taxon>Oomycota</taxon>
        <taxon>Saprolegniomycetes</taxon>
        <taxon>Saprolegniales</taxon>
        <taxon>Verrucalvaceae</taxon>
        <taxon>Aphanomyces</taxon>
    </lineage>
</organism>
<accession>A0A397BBI5</accession>
<dbReference type="VEuPathDB" id="FungiDB:H257_15715"/>
<evidence type="ECO:0000313" key="1">
    <source>
        <dbReference type="EMBL" id="RHY16012.1"/>
    </source>
</evidence>
<dbReference type="AlphaFoldDB" id="A0A397BBI5"/>
<comment type="caution">
    <text evidence="1">The sequence shown here is derived from an EMBL/GenBank/DDBJ whole genome shotgun (WGS) entry which is preliminary data.</text>
</comment>
<gene>
    <name evidence="1" type="ORF">DYB25_006815</name>
</gene>
<sequence length="99" mass="11204">MACPSLACFERAVELTSTNCAFCRKRIVSFARRQSKKIDDIFWTEIQSMTEGMDISTLTFESDDVDGRSRPAVRRISTTGSFIDVSVELGSPWRTPYIL</sequence>
<proteinExistence type="predicted"/>
<name>A0A397BBI5_APHAT</name>
<protein>
    <submittedName>
        <fullName evidence="1">Uncharacterized protein</fullName>
    </submittedName>
</protein>
<dbReference type="EMBL" id="QUTA01005375">
    <property type="protein sequence ID" value="RHY16012.1"/>
    <property type="molecule type" value="Genomic_DNA"/>
</dbReference>